<keyword evidence="2" id="KW-1185">Reference proteome</keyword>
<comment type="caution">
    <text evidence="1">The sequence shown here is derived from an EMBL/GenBank/DDBJ whole genome shotgun (WGS) entry which is preliminary data.</text>
</comment>
<name>A0ABQ3TPF9_9ACTN</name>
<protein>
    <recommendedName>
        <fullName evidence="3">Secreted protein</fullName>
    </recommendedName>
</protein>
<accession>A0ABQ3TPF9</accession>
<organism evidence="1 2">
    <name type="scientific">Streptomyces spororaveus</name>
    <dbReference type="NCBI Taxonomy" id="284039"/>
    <lineage>
        <taxon>Bacteria</taxon>
        <taxon>Bacillati</taxon>
        <taxon>Actinomycetota</taxon>
        <taxon>Actinomycetes</taxon>
        <taxon>Kitasatosporales</taxon>
        <taxon>Streptomycetaceae</taxon>
        <taxon>Streptomyces</taxon>
    </lineage>
</organism>
<dbReference type="Proteomes" id="UP000608522">
    <property type="component" value="Unassembled WGS sequence"/>
</dbReference>
<gene>
    <name evidence="1" type="ORF">Sspor_78570</name>
</gene>
<reference evidence="2" key="1">
    <citation type="submission" date="2023-07" db="EMBL/GenBank/DDBJ databases">
        <title>Whole genome shotgun sequence of Streptomyces spororaveus NBRC 15456.</title>
        <authorList>
            <person name="Komaki H."/>
            <person name="Tamura T."/>
        </authorList>
    </citation>
    <scope>NUCLEOTIDE SEQUENCE [LARGE SCALE GENOMIC DNA]</scope>
    <source>
        <strain evidence="2">NBRC 15456</strain>
    </source>
</reference>
<evidence type="ECO:0000313" key="2">
    <source>
        <dbReference type="Proteomes" id="UP000608522"/>
    </source>
</evidence>
<proteinExistence type="predicted"/>
<evidence type="ECO:0000313" key="1">
    <source>
        <dbReference type="EMBL" id="GHI82296.1"/>
    </source>
</evidence>
<dbReference type="EMBL" id="BNED01000005">
    <property type="protein sequence ID" value="GHI82296.1"/>
    <property type="molecule type" value="Genomic_DNA"/>
</dbReference>
<evidence type="ECO:0008006" key="3">
    <source>
        <dbReference type="Google" id="ProtNLM"/>
    </source>
</evidence>
<sequence>MLVLVLVESHVVGTFPHGQALCVPMANVPTRRGRGHGGEGPAPRSQWSLRAAWFTADLGGGVEMRGPEESLWPL</sequence>